<organism evidence="2">
    <name type="scientific">Vitis vinifera</name>
    <name type="common">Grape</name>
    <dbReference type="NCBI Taxonomy" id="29760"/>
    <lineage>
        <taxon>Eukaryota</taxon>
        <taxon>Viridiplantae</taxon>
        <taxon>Streptophyta</taxon>
        <taxon>Embryophyta</taxon>
        <taxon>Tracheophyta</taxon>
        <taxon>Spermatophyta</taxon>
        <taxon>Magnoliopsida</taxon>
        <taxon>eudicotyledons</taxon>
        <taxon>Gunneridae</taxon>
        <taxon>Pentapetalae</taxon>
        <taxon>rosids</taxon>
        <taxon>Vitales</taxon>
        <taxon>Vitaceae</taxon>
        <taxon>Viteae</taxon>
        <taxon>Vitis</taxon>
    </lineage>
</organism>
<proteinExistence type="predicted"/>
<feature type="region of interest" description="Disordered" evidence="1">
    <location>
        <begin position="473"/>
        <end position="513"/>
    </location>
</feature>
<name>A5C934_VITVI</name>
<feature type="region of interest" description="Disordered" evidence="1">
    <location>
        <begin position="1"/>
        <end position="121"/>
    </location>
</feature>
<accession>A5C934</accession>
<gene>
    <name evidence="2" type="ORF">VITISV_016355</name>
</gene>
<evidence type="ECO:0000313" key="2">
    <source>
        <dbReference type="EMBL" id="CAN84096.1"/>
    </source>
</evidence>
<dbReference type="PANTHER" id="PTHR48125:SF12">
    <property type="entry name" value="AT HOOK TRANSCRIPTION FACTOR FAMILY-RELATED"/>
    <property type="match status" value="1"/>
</dbReference>
<reference evidence="2" key="1">
    <citation type="journal article" date="2007" name="PLoS ONE">
        <title>The first genome sequence of an elite grapevine cultivar (Pinot noir Vitis vinifera L.): coping with a highly heterozygous genome.</title>
        <authorList>
            <person name="Velasco R."/>
            <person name="Zharkikh A."/>
            <person name="Troggio M."/>
            <person name="Cartwright D.A."/>
            <person name="Cestaro A."/>
            <person name="Pruss D."/>
            <person name="Pindo M."/>
            <person name="FitzGerald L.M."/>
            <person name="Vezzulli S."/>
            <person name="Reid J."/>
            <person name="Malacarne G."/>
            <person name="Iliev D."/>
            <person name="Coppola G."/>
            <person name="Wardell B."/>
            <person name="Micheletti D."/>
            <person name="Macalma T."/>
            <person name="Facci M."/>
            <person name="Mitchell J.T."/>
            <person name="Perazzolli M."/>
            <person name="Eldredge G."/>
            <person name="Gatto P."/>
            <person name="Oyzerski R."/>
            <person name="Moretto M."/>
            <person name="Gutin N."/>
            <person name="Stefanini M."/>
            <person name="Chen Y."/>
            <person name="Segala C."/>
            <person name="Davenport C."/>
            <person name="Dematte L."/>
            <person name="Mraz A."/>
            <person name="Battilana J."/>
            <person name="Stormo K."/>
            <person name="Costa F."/>
            <person name="Tao Q."/>
            <person name="Si-Ammour A."/>
            <person name="Harkins T."/>
            <person name="Lackey A."/>
            <person name="Perbost C."/>
            <person name="Taillon B."/>
            <person name="Stella A."/>
            <person name="Solovyev V."/>
            <person name="Fawcett J.A."/>
            <person name="Sterck L."/>
            <person name="Vandepoele K."/>
            <person name="Grando S.M."/>
            <person name="Toppo S."/>
            <person name="Moser C."/>
            <person name="Lanchbury J."/>
            <person name="Bogden R."/>
            <person name="Skolnick M."/>
            <person name="Sgaramella V."/>
            <person name="Bhatnagar S.K."/>
            <person name="Fontana P."/>
            <person name="Gutin A."/>
            <person name="Van de Peer Y."/>
            <person name="Salamini F."/>
            <person name="Viola R."/>
        </authorList>
    </citation>
    <scope>NUCLEOTIDE SEQUENCE</scope>
</reference>
<protein>
    <submittedName>
        <fullName evidence="2">Uncharacterized protein</fullName>
    </submittedName>
</protein>
<sequence>MARTREAKSSSPSNRKRSLRKEPVPDPVSEPLQPKAVPPLVKPAPPKPPAKRYLTRLGGRPLQKKPRVESSEPIDLTEQSPEPSLIPSPAPTPVPSPIQSPVPSPAPQTKAQEPQAPLPEPQIPAEIAPEEVIRRPMLTQPPIEGNLDCRTRQFHSELFFDIATFRLIAMDFYQSMTTNQVRDPTLIHFTIDGRHGILGARHIAEALQIPYELTQFDNFRAWTNPTELEMVRTLSRGAANQSHLLREELPPIMFLIDAFLRHNLYPLQHWTQRRGILLEALYKMSEGFFFGPHHLILAALLYFEEKVHKKKLQKADCIPLLFPRLLCQILEHLGYPSEPQLERKRICHELFTLDKWNNMTAYRVDQPERPQPAARRASPRHIPEGITVAAPAIPRAPPVALASSQPSTSAEPRMAIPISEYRELCRALETLTASQSSLAQEMAAIRACQEQMLATQAQQAAILRQLRLHFDLPPAVEPSTSTPAVPHSHPSESHPPEPQAPTEAPIEEADPSA</sequence>
<feature type="compositionally biased region" description="Pro residues" evidence="1">
    <location>
        <begin position="84"/>
        <end position="106"/>
    </location>
</feature>
<dbReference type="PANTHER" id="PTHR48125">
    <property type="entry name" value="LP07818P1"/>
    <property type="match status" value="1"/>
</dbReference>
<dbReference type="EMBL" id="AM486578">
    <property type="protein sequence ID" value="CAN84096.1"/>
    <property type="molecule type" value="Genomic_DNA"/>
</dbReference>
<evidence type="ECO:0000256" key="1">
    <source>
        <dbReference type="SAM" id="MobiDB-lite"/>
    </source>
</evidence>
<feature type="compositionally biased region" description="Pro residues" evidence="1">
    <location>
        <begin position="36"/>
        <end position="48"/>
    </location>
</feature>
<dbReference type="AlphaFoldDB" id="A5C934"/>